<dbReference type="InterPro" id="IPR017853">
    <property type="entry name" value="GH"/>
</dbReference>
<dbReference type="EMBL" id="CP060789">
    <property type="protein sequence ID" value="QNP57259.1"/>
    <property type="molecule type" value="Genomic_DNA"/>
</dbReference>
<keyword evidence="7 10" id="KW-0119">Carbohydrate metabolism</keyword>
<dbReference type="Pfam" id="PF02446">
    <property type="entry name" value="Glyco_hydro_77"/>
    <property type="match status" value="1"/>
</dbReference>
<comment type="similarity">
    <text evidence="2 10">Belongs to the disproportionating enzyme family.</text>
</comment>
<dbReference type="PANTHER" id="PTHR32438:SF5">
    <property type="entry name" value="4-ALPHA-GLUCANOTRANSFERASE DPE1, CHLOROPLASTIC_AMYLOPLASTIC"/>
    <property type="match status" value="1"/>
</dbReference>
<organism evidence="12 13">
    <name type="scientific">Tessaracoccus defluvii</name>
    <dbReference type="NCBI Taxonomy" id="1285901"/>
    <lineage>
        <taxon>Bacteria</taxon>
        <taxon>Bacillati</taxon>
        <taxon>Actinomycetota</taxon>
        <taxon>Actinomycetes</taxon>
        <taxon>Propionibacteriales</taxon>
        <taxon>Propionibacteriaceae</taxon>
        <taxon>Tessaracoccus</taxon>
    </lineage>
</organism>
<protein>
    <recommendedName>
        <fullName evidence="4 10">4-alpha-glucanotransferase</fullName>
        <ecNumber evidence="3 10">2.4.1.25</ecNumber>
    </recommendedName>
    <alternativeName>
        <fullName evidence="8 10">Amylomaltase</fullName>
    </alternativeName>
    <alternativeName>
        <fullName evidence="9 10">Disproportionating enzyme</fullName>
    </alternativeName>
</protein>
<proteinExistence type="inferred from homology"/>
<dbReference type="Pfam" id="PF21226">
    <property type="entry name" value="MalQ_N"/>
    <property type="match status" value="1"/>
</dbReference>
<dbReference type="InterPro" id="IPR003385">
    <property type="entry name" value="Glyco_hydro_77"/>
</dbReference>
<comment type="catalytic activity">
    <reaction evidence="1 10">
        <text>Transfers a segment of a (1-&gt;4)-alpha-D-glucan to a new position in an acceptor, which may be glucose or a (1-&gt;4)-alpha-D-glucan.</text>
        <dbReference type="EC" id="2.4.1.25"/>
    </reaction>
</comment>
<sequence>MTEISAALGRLADHFGIAREFWDWKGRHVSIPAETIVAVLRAFDLDASTTEAAEAALARIEADRWLRCLPPCTVVEEGSGTHIDVHVPAGSPVTVSLRLESGETRPTWQTDNFESDRWVDGREMGEATFWLGDQLPTGYHSIVAETVDGVRVAPLIVTPTFVGFPPAMRDQRIWGYGTQLYSVTSEGSWGIGDLGDLADLIVWSGTRQFADYVLINPLHAPEPAAPVEPSPYLPASRRFINPIYIRPEAVPEFATLSCTDRDRVEALRSEARALAAASDSIERNLVLGPKLAALRIIHVAGLRPVRSLAFEDFRRREGAGLRNFALWSVLATEHGGVWRDWPENLRSPGSPEVADYLAAHADDVEFFEWLQWIAQEQLSAAQSSSAEVGMSVGIVTDLAVGVQRSGAETWMMPDVYAAGMSVGAPPDQYNQSGQDWGQPPWRPDKLAELGYAPFRAMVAAAMRRVGGVRVDHIIGLFRLWWVPEGQGPTSGTYVRNHHEALIGILALEAHRAQALVIGEDLGTVEPWVRDYLARRGLLGTSVLWFESGMQGEPLDARWWREYCMASVTTHDLPPTLGYLAGDHVRLRDELGLLTEPLDDELAAARAEQVAWIDKLVAEGLLAAEDRDEPVEVMLGLHRFLRRTPSKVLLAALVDAVGERRTQNQPGTVDEYPNWRIPLADGTGHRVSLEQIFEAELPDRVAAVMNGLDVQPDSRWDNR</sequence>
<dbReference type="SUPFAM" id="SSF51445">
    <property type="entry name" value="(Trans)glycosidases"/>
    <property type="match status" value="1"/>
</dbReference>
<evidence type="ECO:0000313" key="12">
    <source>
        <dbReference type="EMBL" id="QNP57259.1"/>
    </source>
</evidence>
<evidence type="ECO:0000256" key="9">
    <source>
        <dbReference type="ARBA" id="ARBA00031501"/>
    </source>
</evidence>
<dbReference type="PANTHER" id="PTHR32438">
    <property type="entry name" value="4-ALPHA-GLUCANOTRANSFERASE DPE1, CHLOROPLASTIC/AMYLOPLASTIC"/>
    <property type="match status" value="1"/>
</dbReference>
<evidence type="ECO:0000256" key="5">
    <source>
        <dbReference type="ARBA" id="ARBA00022676"/>
    </source>
</evidence>
<dbReference type="EC" id="2.4.1.25" evidence="3 10"/>
<feature type="domain" description="MalQ N-terminal beta-sandwich" evidence="11">
    <location>
        <begin position="69"/>
        <end position="159"/>
    </location>
</feature>
<dbReference type="Proteomes" id="UP000516117">
    <property type="component" value="Chromosome"/>
</dbReference>
<dbReference type="Gene3D" id="3.20.20.80">
    <property type="entry name" value="Glycosidases"/>
    <property type="match status" value="1"/>
</dbReference>
<evidence type="ECO:0000256" key="8">
    <source>
        <dbReference type="ARBA" id="ARBA00031423"/>
    </source>
</evidence>
<dbReference type="GO" id="GO:0004134">
    <property type="term" value="F:4-alpha-glucanotransferase activity"/>
    <property type="evidence" value="ECO:0007669"/>
    <property type="project" value="UniProtKB-EC"/>
</dbReference>
<dbReference type="GO" id="GO:0005975">
    <property type="term" value="P:carbohydrate metabolic process"/>
    <property type="evidence" value="ECO:0007669"/>
    <property type="project" value="InterPro"/>
</dbReference>
<gene>
    <name evidence="12" type="primary">malQ</name>
    <name evidence="12" type="ORF">H9L22_08480</name>
</gene>
<keyword evidence="13" id="KW-1185">Reference proteome</keyword>
<evidence type="ECO:0000256" key="7">
    <source>
        <dbReference type="ARBA" id="ARBA00023277"/>
    </source>
</evidence>
<keyword evidence="6 10" id="KW-0808">Transferase</keyword>
<keyword evidence="5 10" id="KW-0328">Glycosyltransferase</keyword>
<evidence type="ECO:0000256" key="6">
    <source>
        <dbReference type="ARBA" id="ARBA00022679"/>
    </source>
</evidence>
<name>A0A7H0H9P3_9ACTN</name>
<dbReference type="InterPro" id="IPR048458">
    <property type="entry name" value="MalQ_N"/>
</dbReference>
<dbReference type="NCBIfam" id="TIGR00217">
    <property type="entry name" value="malQ"/>
    <property type="match status" value="1"/>
</dbReference>
<dbReference type="AlphaFoldDB" id="A0A7H0H9P3"/>
<evidence type="ECO:0000259" key="11">
    <source>
        <dbReference type="Pfam" id="PF21226"/>
    </source>
</evidence>
<evidence type="ECO:0000256" key="4">
    <source>
        <dbReference type="ARBA" id="ARBA00020295"/>
    </source>
</evidence>
<evidence type="ECO:0000313" key="13">
    <source>
        <dbReference type="Proteomes" id="UP000516117"/>
    </source>
</evidence>
<evidence type="ECO:0000256" key="2">
    <source>
        <dbReference type="ARBA" id="ARBA00005684"/>
    </source>
</evidence>
<dbReference type="RefSeq" id="WP_187722348.1">
    <property type="nucleotide sequence ID" value="NZ_BAABBL010000006.1"/>
</dbReference>
<evidence type="ECO:0000256" key="1">
    <source>
        <dbReference type="ARBA" id="ARBA00000439"/>
    </source>
</evidence>
<accession>A0A7H0H9P3</accession>
<evidence type="ECO:0000256" key="10">
    <source>
        <dbReference type="RuleBase" id="RU361207"/>
    </source>
</evidence>
<evidence type="ECO:0000256" key="3">
    <source>
        <dbReference type="ARBA" id="ARBA00012560"/>
    </source>
</evidence>
<dbReference type="KEGG" id="tdf:H9L22_08480"/>
<reference evidence="12 13" key="1">
    <citation type="submission" date="2020-08" db="EMBL/GenBank/DDBJ databases">
        <title>Genome sequence of Tessaracoccus defluvii JCM 17540T.</title>
        <authorList>
            <person name="Hyun D.-W."/>
            <person name="Bae J.-W."/>
        </authorList>
    </citation>
    <scope>NUCLEOTIDE SEQUENCE [LARGE SCALE GENOMIC DNA]</scope>
    <source>
        <strain evidence="12 13">JCM 17540</strain>
    </source>
</reference>